<dbReference type="EMBL" id="JAZDUA010000037">
    <property type="protein sequence ID" value="KAK7871522.1"/>
    <property type="molecule type" value="Genomic_DNA"/>
</dbReference>
<feature type="chain" id="PRO_5042876714" evidence="2">
    <location>
        <begin position="21"/>
        <end position="201"/>
    </location>
</feature>
<reference evidence="3 4" key="1">
    <citation type="submission" date="2024-03" db="EMBL/GenBank/DDBJ databases">
        <title>The genome assembly and annotation of the cricket Gryllus longicercus Weissman &amp; Gray.</title>
        <authorList>
            <person name="Szrajer S."/>
            <person name="Gray D."/>
            <person name="Ylla G."/>
        </authorList>
    </citation>
    <scope>NUCLEOTIDE SEQUENCE [LARGE SCALE GENOMIC DNA]</scope>
    <source>
        <strain evidence="3">DAG 2021-001</strain>
        <tissue evidence="3">Whole body minus gut</tissue>
    </source>
</reference>
<keyword evidence="2" id="KW-0732">Signal</keyword>
<keyword evidence="1" id="KW-0812">Transmembrane</keyword>
<sequence length="201" mass="22812">MYLSILMSNVLLLAVPENFGLPLDHPYGNHTNDILPTLLSTILHHVFQLNTFLKQYEGQRDDAAIQQSSELGGPHFQTNTVSAGSFQMNDNPDPLPTGNETWNLCKIICSLYDIVNSRTTDKFTYLHDLCYPDIQVKCFFINSEKLCTYLQDLLKALDKEEKKSIASEVIVFLVYLGLTLTVFVLTGIWIVHILVSKEKEK</sequence>
<accession>A0AAN9W0T1</accession>
<evidence type="ECO:0000313" key="3">
    <source>
        <dbReference type="EMBL" id="KAK7871522.1"/>
    </source>
</evidence>
<protein>
    <submittedName>
        <fullName evidence="3">Uncharacterized protein</fullName>
    </submittedName>
</protein>
<name>A0AAN9W0T1_9ORTH</name>
<proteinExistence type="predicted"/>
<dbReference type="Proteomes" id="UP001378592">
    <property type="component" value="Unassembled WGS sequence"/>
</dbReference>
<feature type="transmembrane region" description="Helical" evidence="1">
    <location>
        <begin position="169"/>
        <end position="195"/>
    </location>
</feature>
<evidence type="ECO:0000256" key="2">
    <source>
        <dbReference type="SAM" id="SignalP"/>
    </source>
</evidence>
<feature type="signal peptide" evidence="2">
    <location>
        <begin position="1"/>
        <end position="20"/>
    </location>
</feature>
<keyword evidence="4" id="KW-1185">Reference proteome</keyword>
<organism evidence="3 4">
    <name type="scientific">Gryllus longicercus</name>
    <dbReference type="NCBI Taxonomy" id="2509291"/>
    <lineage>
        <taxon>Eukaryota</taxon>
        <taxon>Metazoa</taxon>
        <taxon>Ecdysozoa</taxon>
        <taxon>Arthropoda</taxon>
        <taxon>Hexapoda</taxon>
        <taxon>Insecta</taxon>
        <taxon>Pterygota</taxon>
        <taxon>Neoptera</taxon>
        <taxon>Polyneoptera</taxon>
        <taxon>Orthoptera</taxon>
        <taxon>Ensifera</taxon>
        <taxon>Gryllidea</taxon>
        <taxon>Grylloidea</taxon>
        <taxon>Gryllidae</taxon>
        <taxon>Gryllinae</taxon>
        <taxon>Gryllus</taxon>
    </lineage>
</organism>
<evidence type="ECO:0000313" key="4">
    <source>
        <dbReference type="Proteomes" id="UP001378592"/>
    </source>
</evidence>
<keyword evidence="1" id="KW-1133">Transmembrane helix</keyword>
<gene>
    <name evidence="3" type="ORF">R5R35_010328</name>
</gene>
<dbReference type="AlphaFoldDB" id="A0AAN9W0T1"/>
<evidence type="ECO:0000256" key="1">
    <source>
        <dbReference type="SAM" id="Phobius"/>
    </source>
</evidence>
<keyword evidence="1" id="KW-0472">Membrane</keyword>
<comment type="caution">
    <text evidence="3">The sequence shown here is derived from an EMBL/GenBank/DDBJ whole genome shotgun (WGS) entry which is preliminary data.</text>
</comment>